<dbReference type="RefSeq" id="XP_025360975.1">
    <property type="nucleotide sequence ID" value="XM_025504781.1"/>
</dbReference>
<dbReference type="SUPFAM" id="SSF50129">
    <property type="entry name" value="GroES-like"/>
    <property type="match status" value="1"/>
</dbReference>
<keyword evidence="4" id="KW-1185">Reference proteome</keyword>
<dbReference type="InterPro" id="IPR020843">
    <property type="entry name" value="ER"/>
</dbReference>
<gene>
    <name evidence="3" type="ORF">BDZ90DRAFT_227938</name>
</gene>
<proteinExistence type="predicted"/>
<dbReference type="Proteomes" id="UP000245884">
    <property type="component" value="Unassembled WGS sequence"/>
</dbReference>
<evidence type="ECO:0000259" key="2">
    <source>
        <dbReference type="SMART" id="SM00829"/>
    </source>
</evidence>
<dbReference type="Gene3D" id="3.40.50.720">
    <property type="entry name" value="NAD(P)-binding Rossmann-like Domain"/>
    <property type="match status" value="1"/>
</dbReference>
<dbReference type="Gene3D" id="3.90.180.10">
    <property type="entry name" value="Medium-chain alcohol dehydrogenases, catalytic domain"/>
    <property type="match status" value="1"/>
</dbReference>
<dbReference type="SMART" id="SM00829">
    <property type="entry name" value="PKS_ER"/>
    <property type="match status" value="1"/>
</dbReference>
<dbReference type="InterPro" id="IPR036291">
    <property type="entry name" value="NAD(P)-bd_dom_sf"/>
</dbReference>
<feature type="domain" description="Enoyl reductase (ER)" evidence="2">
    <location>
        <begin position="18"/>
        <end position="337"/>
    </location>
</feature>
<name>A0A316UR62_9BASI</name>
<dbReference type="Pfam" id="PF16884">
    <property type="entry name" value="ADH_N_2"/>
    <property type="match status" value="1"/>
</dbReference>
<dbReference type="EMBL" id="KZ819672">
    <property type="protein sequence ID" value="PWN26363.1"/>
    <property type="molecule type" value="Genomic_DNA"/>
</dbReference>
<dbReference type="GeneID" id="37026604"/>
<dbReference type="OrthoDB" id="809632at2759"/>
<dbReference type="GO" id="GO:0016628">
    <property type="term" value="F:oxidoreductase activity, acting on the CH-CH group of donors, NAD or NADP as acceptor"/>
    <property type="evidence" value="ECO:0007669"/>
    <property type="project" value="InterPro"/>
</dbReference>
<keyword evidence="1" id="KW-0560">Oxidoreductase</keyword>
<evidence type="ECO:0000313" key="4">
    <source>
        <dbReference type="Proteomes" id="UP000245884"/>
    </source>
</evidence>
<dbReference type="Pfam" id="PF00107">
    <property type="entry name" value="ADH_zinc_N"/>
    <property type="match status" value="1"/>
</dbReference>
<dbReference type="Gene3D" id="3.40.50.1820">
    <property type="entry name" value="alpha/beta hydrolase"/>
    <property type="match status" value="1"/>
</dbReference>
<dbReference type="PANTHER" id="PTHR43205:SF42">
    <property type="entry name" value="ALCOHOL DEHYDROGENASE, ZINC-CONTAINING (AFU_ORTHOLOGUE AFUA_7G04530)"/>
    <property type="match status" value="1"/>
</dbReference>
<protein>
    <submittedName>
        <fullName evidence="3">NAD(P)-binding protein</fullName>
    </submittedName>
</protein>
<dbReference type="SUPFAM" id="SSF53474">
    <property type="entry name" value="alpha/beta-Hydrolases"/>
    <property type="match status" value="1"/>
</dbReference>
<sequence length="461" mass="49367">MPAATTSSLVLRERPARGSLDVSQCFERVDSPSDSSKRLPPGHVAGKVRYIGIEPAQRNWLESSSRSYLPGVKLGEVMRSRGVGVVTESTCPELVPGDLVEGLLGWQTHFRLPAKEVRKRSLLQGDHDERHLIGLLSSTGMAAYVGTCVLLQLGERDVVLVTGAGGGVGSLAVQMAAARGAKVIATTTKAGKKRHIAGAAHVIDWSSDEARAGMQATFRSFGGLSAVVDNVGGEVLDEALLGLRPKARVILCGSSSTYGGHPTPLKNLFRVLETSASLQGFNVDDYEEHFSKAEHQMSEWLSRGQLKVSYDVRKGLNSCPEALTRLLQRQTNGKAIVSLVDEQEAEGLQWQDDTIEAQGRSICLQCCAPSGKAERTILFVCGTGFPKELWKPVAQRVQAGASSTKFIVFDMSLQGYSGLLNEGLDLPFSVDLFARDIAAVLQHLDNTHAIVVAHSIGGAAA</sequence>
<dbReference type="Pfam" id="PF12697">
    <property type="entry name" value="Abhydrolase_6"/>
    <property type="match status" value="1"/>
</dbReference>
<dbReference type="PANTHER" id="PTHR43205">
    <property type="entry name" value="PROSTAGLANDIN REDUCTASE"/>
    <property type="match status" value="1"/>
</dbReference>
<dbReference type="SUPFAM" id="SSF51735">
    <property type="entry name" value="NAD(P)-binding Rossmann-fold domains"/>
    <property type="match status" value="1"/>
</dbReference>
<dbReference type="InterPro" id="IPR011032">
    <property type="entry name" value="GroES-like_sf"/>
</dbReference>
<dbReference type="InterPro" id="IPR041694">
    <property type="entry name" value="ADH_N_2"/>
</dbReference>
<dbReference type="CDD" id="cd05288">
    <property type="entry name" value="PGDH"/>
    <property type="match status" value="1"/>
</dbReference>
<accession>A0A316UR62</accession>
<dbReference type="InterPro" id="IPR000073">
    <property type="entry name" value="AB_hydrolase_1"/>
</dbReference>
<dbReference type="InterPro" id="IPR045010">
    <property type="entry name" value="MDR_fam"/>
</dbReference>
<dbReference type="InterPro" id="IPR029058">
    <property type="entry name" value="AB_hydrolase_fold"/>
</dbReference>
<evidence type="ECO:0000256" key="1">
    <source>
        <dbReference type="ARBA" id="ARBA00023002"/>
    </source>
</evidence>
<dbReference type="STRING" id="1569628.A0A316UR62"/>
<dbReference type="InterPro" id="IPR013149">
    <property type="entry name" value="ADH-like_C"/>
</dbReference>
<dbReference type="AlphaFoldDB" id="A0A316UR62"/>
<evidence type="ECO:0000313" key="3">
    <source>
        <dbReference type="EMBL" id="PWN26363.1"/>
    </source>
</evidence>
<reference evidence="3 4" key="1">
    <citation type="journal article" date="2018" name="Mol. Biol. Evol.">
        <title>Broad Genomic Sampling Reveals a Smut Pathogenic Ancestry of the Fungal Clade Ustilaginomycotina.</title>
        <authorList>
            <person name="Kijpornyongpan T."/>
            <person name="Mondo S.J."/>
            <person name="Barry K."/>
            <person name="Sandor L."/>
            <person name="Lee J."/>
            <person name="Lipzen A."/>
            <person name="Pangilinan J."/>
            <person name="LaButti K."/>
            <person name="Hainaut M."/>
            <person name="Henrissat B."/>
            <person name="Grigoriev I.V."/>
            <person name="Spatafora J.W."/>
            <person name="Aime M.C."/>
        </authorList>
    </citation>
    <scope>NUCLEOTIDE SEQUENCE [LARGE SCALE GENOMIC DNA]</scope>
    <source>
        <strain evidence="3 4">MCA 5214</strain>
    </source>
</reference>
<organism evidence="3 4">
    <name type="scientific">Jaminaea rosea</name>
    <dbReference type="NCBI Taxonomy" id="1569628"/>
    <lineage>
        <taxon>Eukaryota</taxon>
        <taxon>Fungi</taxon>
        <taxon>Dikarya</taxon>
        <taxon>Basidiomycota</taxon>
        <taxon>Ustilaginomycotina</taxon>
        <taxon>Exobasidiomycetes</taxon>
        <taxon>Microstromatales</taxon>
        <taxon>Microstromatales incertae sedis</taxon>
        <taxon>Jaminaea</taxon>
    </lineage>
</organism>